<dbReference type="AlphaFoldDB" id="A0A0G0Z2P9"/>
<comment type="caution">
    <text evidence="2">The sequence shown here is derived from an EMBL/GenBank/DDBJ whole genome shotgun (WGS) entry which is preliminary data.</text>
</comment>
<feature type="transmembrane region" description="Helical" evidence="1">
    <location>
        <begin position="61"/>
        <end position="82"/>
    </location>
</feature>
<dbReference type="EMBL" id="LCBF01000012">
    <property type="protein sequence ID" value="KKS07138.1"/>
    <property type="molecule type" value="Genomic_DNA"/>
</dbReference>
<evidence type="ECO:0000256" key="1">
    <source>
        <dbReference type="SAM" id="Phobius"/>
    </source>
</evidence>
<keyword evidence="1" id="KW-0812">Transmembrane</keyword>
<dbReference type="Proteomes" id="UP000034544">
    <property type="component" value="Unassembled WGS sequence"/>
</dbReference>
<name>A0A0G0Z2P9_UNCKA</name>
<sequence length="120" mass="13152">MKEIIGFILVIISAFPMGIAEGKIIEMNSHYSVGRLIPVILLYLLGFLIYLAGFMQIPTKIGFIVGIWEMAAVTIAITFAISKSLVKWDKDFTILYLVIIGSTYILGLAADKLLAKAGIN</sequence>
<protein>
    <submittedName>
        <fullName evidence="2">Uncharacterized protein</fullName>
    </submittedName>
</protein>
<keyword evidence="1" id="KW-0472">Membrane</keyword>
<keyword evidence="1" id="KW-1133">Transmembrane helix</keyword>
<evidence type="ECO:0000313" key="3">
    <source>
        <dbReference type="Proteomes" id="UP000034544"/>
    </source>
</evidence>
<reference evidence="2 3" key="1">
    <citation type="journal article" date="2015" name="Nature">
        <title>rRNA introns, odd ribosomes, and small enigmatic genomes across a large radiation of phyla.</title>
        <authorList>
            <person name="Brown C.T."/>
            <person name="Hug L.A."/>
            <person name="Thomas B.C."/>
            <person name="Sharon I."/>
            <person name="Castelle C.J."/>
            <person name="Singh A."/>
            <person name="Wilkins M.J."/>
            <person name="Williams K.H."/>
            <person name="Banfield J.F."/>
        </authorList>
    </citation>
    <scope>NUCLEOTIDE SEQUENCE [LARGE SCALE GENOMIC DNA]</scope>
</reference>
<accession>A0A0G0Z2P9</accession>
<proteinExistence type="predicted"/>
<gene>
    <name evidence="2" type="ORF">UU59_C0012G0014</name>
</gene>
<feature type="transmembrane region" description="Helical" evidence="1">
    <location>
        <begin position="94"/>
        <end position="114"/>
    </location>
</feature>
<evidence type="ECO:0000313" key="2">
    <source>
        <dbReference type="EMBL" id="KKS07138.1"/>
    </source>
</evidence>
<organism evidence="2 3">
    <name type="scientific">candidate division WWE3 bacterium GW2011_GWE1_41_27</name>
    <dbReference type="NCBI Taxonomy" id="1619131"/>
    <lineage>
        <taxon>Bacteria</taxon>
        <taxon>Katanobacteria</taxon>
    </lineage>
</organism>
<feature type="transmembrane region" description="Helical" evidence="1">
    <location>
        <begin position="36"/>
        <end position="54"/>
    </location>
</feature>